<sequence>MFKATLQGHSETQEKSRSHFKVTLKVKVARQLKVTLQGHISRLAPKVSSQGRLAPDVGVLFYISRSFTPTRSNPLKAESARGHICSRSPIKLTRELKVTFQCHTSRSLENSRSRFKVTLQCHISRFTPEVGAQGRPRSYKPYLLTCHSEFP</sequence>
<evidence type="ECO:0000313" key="2">
    <source>
        <dbReference type="Proteomes" id="UP001152888"/>
    </source>
</evidence>
<comment type="caution">
    <text evidence="1">The sequence shown here is derived from an EMBL/GenBank/DDBJ whole genome shotgun (WGS) entry which is preliminary data.</text>
</comment>
<accession>A0A9P0PDM2</accession>
<dbReference type="Proteomes" id="UP001152888">
    <property type="component" value="Unassembled WGS sequence"/>
</dbReference>
<evidence type="ECO:0000313" key="1">
    <source>
        <dbReference type="EMBL" id="CAH1975626.1"/>
    </source>
</evidence>
<proteinExistence type="predicted"/>
<protein>
    <submittedName>
        <fullName evidence="1">Uncharacterized protein</fullName>
    </submittedName>
</protein>
<reference evidence="1" key="1">
    <citation type="submission" date="2022-03" db="EMBL/GenBank/DDBJ databases">
        <authorList>
            <person name="Sayadi A."/>
        </authorList>
    </citation>
    <scope>NUCLEOTIDE SEQUENCE</scope>
</reference>
<gene>
    <name evidence="1" type="ORF">ACAOBT_LOCUS11697</name>
</gene>
<organism evidence="1 2">
    <name type="scientific">Acanthoscelides obtectus</name>
    <name type="common">Bean weevil</name>
    <name type="synonym">Bruchus obtectus</name>
    <dbReference type="NCBI Taxonomy" id="200917"/>
    <lineage>
        <taxon>Eukaryota</taxon>
        <taxon>Metazoa</taxon>
        <taxon>Ecdysozoa</taxon>
        <taxon>Arthropoda</taxon>
        <taxon>Hexapoda</taxon>
        <taxon>Insecta</taxon>
        <taxon>Pterygota</taxon>
        <taxon>Neoptera</taxon>
        <taxon>Endopterygota</taxon>
        <taxon>Coleoptera</taxon>
        <taxon>Polyphaga</taxon>
        <taxon>Cucujiformia</taxon>
        <taxon>Chrysomeloidea</taxon>
        <taxon>Chrysomelidae</taxon>
        <taxon>Bruchinae</taxon>
        <taxon>Bruchini</taxon>
        <taxon>Acanthoscelides</taxon>
    </lineage>
</organism>
<dbReference type="EMBL" id="CAKOFQ010006838">
    <property type="protein sequence ID" value="CAH1975626.1"/>
    <property type="molecule type" value="Genomic_DNA"/>
</dbReference>
<name>A0A9P0PDM2_ACAOB</name>
<keyword evidence="2" id="KW-1185">Reference proteome</keyword>
<dbReference type="AlphaFoldDB" id="A0A9P0PDM2"/>